<proteinExistence type="predicted"/>
<keyword evidence="2" id="KW-0695">RNA-directed DNA polymerase</keyword>
<accession>A0A396HNR0</accession>
<reference evidence="2" key="1">
    <citation type="journal article" date="2018" name="Nat. Plants">
        <title>Whole-genome landscape of Medicago truncatula symbiotic genes.</title>
        <authorList>
            <person name="Pecrix Y."/>
            <person name="Gamas P."/>
            <person name="Carrere S."/>
        </authorList>
    </citation>
    <scope>NUCLEOTIDE SEQUENCE</scope>
    <source>
        <tissue evidence="2">Leaves</tissue>
    </source>
</reference>
<keyword evidence="2" id="KW-0808">Transferase</keyword>
<name>A0A396HNR0_MEDTR</name>
<evidence type="ECO:0000259" key="1">
    <source>
        <dbReference type="Pfam" id="PF07727"/>
    </source>
</evidence>
<gene>
    <name evidence="2" type="ORF">MtrunA17_Chr5g0412691</name>
</gene>
<dbReference type="EMBL" id="PSQE01000005">
    <property type="protein sequence ID" value="RHN54972.1"/>
    <property type="molecule type" value="Genomic_DNA"/>
</dbReference>
<dbReference type="Proteomes" id="UP000265566">
    <property type="component" value="Chromosome 5"/>
</dbReference>
<keyword evidence="2" id="KW-0548">Nucleotidyltransferase</keyword>
<dbReference type="InterPro" id="IPR013103">
    <property type="entry name" value="RVT_2"/>
</dbReference>
<comment type="caution">
    <text evidence="2">The sequence shown here is derived from an EMBL/GenBank/DDBJ whole genome shotgun (WGS) entry which is preliminary data.</text>
</comment>
<dbReference type="EC" id="2.7.7.49" evidence="2"/>
<dbReference type="AlphaFoldDB" id="A0A396HNR0"/>
<dbReference type="Gramene" id="rna30086">
    <property type="protein sequence ID" value="RHN54972.1"/>
    <property type="gene ID" value="gene30086"/>
</dbReference>
<sequence length="128" mass="14630">MKCSHEHTLFVKNESGGKLLIVSRYMDDLIYTENDVTVFETFKHSIKGKFAMTDLGNMRYFLGVEVKQDDQGIFIGQSKYATKILTRLGMENCNMVYSPIVIGRKLVKDETEKAVDAIKYKQMVGCLM</sequence>
<dbReference type="Pfam" id="PF07727">
    <property type="entry name" value="RVT_2"/>
    <property type="match status" value="1"/>
</dbReference>
<feature type="domain" description="Reverse transcriptase Ty1/copia-type" evidence="1">
    <location>
        <begin position="4"/>
        <end position="101"/>
    </location>
</feature>
<organism evidence="2">
    <name type="scientific">Medicago truncatula</name>
    <name type="common">Barrel medic</name>
    <name type="synonym">Medicago tribuloides</name>
    <dbReference type="NCBI Taxonomy" id="3880"/>
    <lineage>
        <taxon>Eukaryota</taxon>
        <taxon>Viridiplantae</taxon>
        <taxon>Streptophyta</taxon>
        <taxon>Embryophyta</taxon>
        <taxon>Tracheophyta</taxon>
        <taxon>Spermatophyta</taxon>
        <taxon>Magnoliopsida</taxon>
        <taxon>eudicotyledons</taxon>
        <taxon>Gunneridae</taxon>
        <taxon>Pentapetalae</taxon>
        <taxon>rosids</taxon>
        <taxon>fabids</taxon>
        <taxon>Fabales</taxon>
        <taxon>Fabaceae</taxon>
        <taxon>Papilionoideae</taxon>
        <taxon>50 kb inversion clade</taxon>
        <taxon>NPAAA clade</taxon>
        <taxon>Hologalegina</taxon>
        <taxon>IRL clade</taxon>
        <taxon>Trifolieae</taxon>
        <taxon>Medicago</taxon>
    </lineage>
</organism>
<evidence type="ECO:0000313" key="2">
    <source>
        <dbReference type="EMBL" id="RHN54972.1"/>
    </source>
</evidence>
<protein>
    <submittedName>
        <fullName evidence="2">Putative RNA-directed DNA polymerase</fullName>
        <ecNumber evidence="2">2.7.7.49</ecNumber>
    </submittedName>
</protein>
<dbReference type="GO" id="GO:0003964">
    <property type="term" value="F:RNA-directed DNA polymerase activity"/>
    <property type="evidence" value="ECO:0007669"/>
    <property type="project" value="UniProtKB-KW"/>
</dbReference>